<evidence type="ECO:0000259" key="2">
    <source>
        <dbReference type="PROSITE" id="PS51457"/>
    </source>
</evidence>
<feature type="compositionally biased region" description="Polar residues" evidence="1">
    <location>
        <begin position="1"/>
        <end position="10"/>
    </location>
</feature>
<feature type="compositionally biased region" description="Basic and acidic residues" evidence="1">
    <location>
        <begin position="56"/>
        <end position="71"/>
    </location>
</feature>
<feature type="compositionally biased region" description="Low complexity" evidence="1">
    <location>
        <begin position="523"/>
        <end position="532"/>
    </location>
</feature>
<feature type="compositionally biased region" description="Polar residues" evidence="1">
    <location>
        <begin position="39"/>
        <end position="51"/>
    </location>
</feature>
<feature type="compositionally biased region" description="Polar residues" evidence="1">
    <location>
        <begin position="18"/>
        <end position="29"/>
    </location>
</feature>
<feature type="region of interest" description="Disordered" evidence="1">
    <location>
        <begin position="115"/>
        <end position="139"/>
    </location>
</feature>
<feature type="compositionally biased region" description="Low complexity" evidence="1">
    <location>
        <begin position="418"/>
        <end position="429"/>
    </location>
</feature>
<feature type="compositionally biased region" description="Low complexity" evidence="1">
    <location>
        <begin position="497"/>
        <end position="506"/>
    </location>
</feature>
<evidence type="ECO:0000313" key="3">
    <source>
        <dbReference type="EMBL" id="CAG9568011.1"/>
    </source>
</evidence>
<feature type="compositionally biased region" description="Low complexity" evidence="1">
    <location>
        <begin position="274"/>
        <end position="286"/>
    </location>
</feature>
<dbReference type="GO" id="GO:0003677">
    <property type="term" value="F:DNA binding"/>
    <property type="evidence" value="ECO:0007669"/>
    <property type="project" value="InterPro"/>
</dbReference>
<evidence type="ECO:0000256" key="1">
    <source>
        <dbReference type="SAM" id="MobiDB-lite"/>
    </source>
</evidence>
<sequence>MDDAQTSSAVVTDASEEPGSSRQEQSIIIQENEPMESAHTGTTVSNCDATMSSSQQKDKKDSLPTQEEKELSVPCIDEVTADTPALVMDNDEEVQPISNVEHQVLSNQAISQFTEEPEPIQEPQISADPSTQMTGSRQESHMDYDLLHSLNISAQLYSQMNKARRLIPTQRMVERIMSPMNSSNSFDQNGSLSTRSVKTEQQHHMSYHNEYLPTNGRNLEQDLLIKSSETNNYEQRANSRTIRMSTPSIGQNSIISSTSLCQTSKNPQQKQTERQFPSQQDSQRQPQRLKRRINISTKPKSNRQTPYPQVTNKTLSPILSKVLNSVRRTLSSTRNQYFQNEQQFQENHGDRELVNKNHLRQIDNTSRTDEVMEEKTSSGNPGANSDSDTATDNEVNSDYEMPSDAGRIQKLYGPGTPSGSSSAGSSIASLNSPNNQRHSKLVLEQQMLDNFTTLFTQMLSTFRFTTNLYNTLRELIHETTRTYIKLLLAVKEFNSMQNSATNSSSSRNRREDVSQYPEERHNNISTPSSSSNTKRHSKEVANNAPKKKRKLFRFVLPPEYDPHDTRWTLKYQNNLPGLIEITPQSGVYVSYGDLKYCQHVSKDCKSLARRLLQVIFNRNALSVCLSMSELAQASDNVRSNTRPELDDHAFTVLLIFVIEHGLQHGWNTDLQPILNTLHSKIKEIRFKYGVMVEC</sequence>
<feature type="compositionally biased region" description="Polar residues" evidence="1">
    <location>
        <begin position="294"/>
        <end position="313"/>
    </location>
</feature>
<organism evidence="3 4">
    <name type="scientific">Danaus chrysippus</name>
    <name type="common">African queen</name>
    <dbReference type="NCBI Taxonomy" id="151541"/>
    <lineage>
        <taxon>Eukaryota</taxon>
        <taxon>Metazoa</taxon>
        <taxon>Ecdysozoa</taxon>
        <taxon>Arthropoda</taxon>
        <taxon>Hexapoda</taxon>
        <taxon>Insecta</taxon>
        <taxon>Pterygota</taxon>
        <taxon>Neoptera</taxon>
        <taxon>Endopterygota</taxon>
        <taxon>Lepidoptera</taxon>
        <taxon>Glossata</taxon>
        <taxon>Ditrysia</taxon>
        <taxon>Papilionoidea</taxon>
        <taxon>Nymphalidae</taxon>
        <taxon>Danainae</taxon>
        <taxon>Danaini</taxon>
        <taxon>Danaina</taxon>
        <taxon>Danaus</taxon>
        <taxon>Anosia</taxon>
    </lineage>
</organism>
<feature type="compositionally biased region" description="Polar residues" evidence="1">
    <location>
        <begin position="127"/>
        <end position="137"/>
    </location>
</feature>
<gene>
    <name evidence="3" type="ORF">DCHRY22_LOCUS8072</name>
</gene>
<dbReference type="Pfam" id="PF10523">
    <property type="entry name" value="BEN"/>
    <property type="match status" value="1"/>
</dbReference>
<protein>
    <submittedName>
        <fullName evidence="3">(African queen) hypothetical protein</fullName>
    </submittedName>
</protein>
<feature type="region of interest" description="Disordered" evidence="1">
    <location>
        <begin position="229"/>
        <end position="313"/>
    </location>
</feature>
<feature type="region of interest" description="Disordered" evidence="1">
    <location>
        <begin position="345"/>
        <end position="433"/>
    </location>
</feature>
<proteinExistence type="predicted"/>
<feature type="domain" description="BEN" evidence="2">
    <location>
        <begin position="584"/>
        <end position="688"/>
    </location>
</feature>
<keyword evidence="4" id="KW-1185">Reference proteome</keyword>
<feature type="compositionally biased region" description="Polar residues" evidence="1">
    <location>
        <begin position="229"/>
        <end position="270"/>
    </location>
</feature>
<feature type="compositionally biased region" description="Polar residues" evidence="1">
    <location>
        <begin position="377"/>
        <end position="388"/>
    </location>
</feature>
<feature type="region of interest" description="Disordered" evidence="1">
    <location>
        <begin position="497"/>
        <end position="544"/>
    </location>
</feature>
<evidence type="ECO:0000313" key="4">
    <source>
        <dbReference type="Proteomes" id="UP000789524"/>
    </source>
</evidence>
<dbReference type="OrthoDB" id="10071220at2759"/>
<dbReference type="Proteomes" id="UP000789524">
    <property type="component" value="Unassembled WGS sequence"/>
</dbReference>
<dbReference type="InterPro" id="IPR018379">
    <property type="entry name" value="BEN_domain"/>
</dbReference>
<comment type="caution">
    <text evidence="3">The sequence shown here is derived from an EMBL/GenBank/DDBJ whole genome shotgun (WGS) entry which is preliminary data.</text>
</comment>
<feature type="compositionally biased region" description="Basic and acidic residues" evidence="1">
    <location>
        <begin position="508"/>
        <end position="522"/>
    </location>
</feature>
<dbReference type="PROSITE" id="PS51457">
    <property type="entry name" value="BEN"/>
    <property type="match status" value="1"/>
</dbReference>
<accession>A0A8J2QQY1</accession>
<name>A0A8J2QQY1_9NEOP</name>
<feature type="region of interest" description="Disordered" evidence="1">
    <location>
        <begin position="1"/>
        <end position="72"/>
    </location>
</feature>
<reference evidence="3" key="1">
    <citation type="submission" date="2021-09" db="EMBL/GenBank/DDBJ databases">
        <authorList>
            <person name="Martin H S."/>
        </authorList>
    </citation>
    <scope>NUCLEOTIDE SEQUENCE</scope>
</reference>
<dbReference type="AlphaFoldDB" id="A0A8J2QQY1"/>
<feature type="compositionally biased region" description="Basic and acidic residues" evidence="1">
    <location>
        <begin position="366"/>
        <end position="376"/>
    </location>
</feature>
<dbReference type="EMBL" id="CAKASE010000059">
    <property type="protein sequence ID" value="CAG9568011.1"/>
    <property type="molecule type" value="Genomic_DNA"/>
</dbReference>